<dbReference type="OrthoDB" id="9255628at2"/>
<feature type="transmembrane region" description="Helical" evidence="2">
    <location>
        <begin position="94"/>
        <end position="115"/>
    </location>
</feature>
<evidence type="ECO:0000256" key="2">
    <source>
        <dbReference type="SAM" id="Phobius"/>
    </source>
</evidence>
<evidence type="ECO:0000313" key="3">
    <source>
        <dbReference type="EMBL" id="RUR77143.1"/>
    </source>
</evidence>
<comment type="caution">
    <text evidence="3">The sequence shown here is derived from an EMBL/GenBank/DDBJ whole genome shotgun (WGS) entry which is preliminary data.</text>
</comment>
<keyword evidence="4" id="KW-1185">Reference proteome</keyword>
<evidence type="ECO:0000256" key="1">
    <source>
        <dbReference type="SAM" id="MobiDB-lite"/>
    </source>
</evidence>
<proteinExistence type="predicted"/>
<feature type="transmembrane region" description="Helical" evidence="2">
    <location>
        <begin position="121"/>
        <end position="142"/>
    </location>
</feature>
<feature type="region of interest" description="Disordered" evidence="1">
    <location>
        <begin position="1"/>
        <end position="34"/>
    </location>
</feature>
<protein>
    <recommendedName>
        <fullName evidence="5">DUF2335 domain-containing protein</fullName>
    </recommendedName>
</protein>
<name>A0A3S0XTC7_CHLFR</name>
<evidence type="ECO:0000313" key="4">
    <source>
        <dbReference type="Proteomes" id="UP000268857"/>
    </source>
</evidence>
<evidence type="ECO:0008006" key="5">
    <source>
        <dbReference type="Google" id="ProtNLM"/>
    </source>
</evidence>
<organism evidence="3 4">
    <name type="scientific">Chlorogloeopsis fritschii PCC 6912</name>
    <dbReference type="NCBI Taxonomy" id="211165"/>
    <lineage>
        <taxon>Bacteria</taxon>
        <taxon>Bacillati</taxon>
        <taxon>Cyanobacteriota</taxon>
        <taxon>Cyanophyceae</taxon>
        <taxon>Nostocales</taxon>
        <taxon>Chlorogloeopsidaceae</taxon>
        <taxon>Chlorogloeopsis</taxon>
    </lineage>
</organism>
<dbReference type="RefSeq" id="WP_016877235.1">
    <property type="nucleotide sequence ID" value="NZ_AJLN01000056.1"/>
</dbReference>
<dbReference type="EMBL" id="RSCJ01000018">
    <property type="protein sequence ID" value="RUR77143.1"/>
    <property type="molecule type" value="Genomic_DNA"/>
</dbReference>
<keyword evidence="2" id="KW-0472">Membrane</keyword>
<accession>A0A3S0XTC7</accession>
<keyword evidence="2" id="KW-0812">Transmembrane</keyword>
<keyword evidence="2" id="KW-1133">Transmembrane helix</keyword>
<dbReference type="Proteomes" id="UP000268857">
    <property type="component" value="Unassembled WGS sequence"/>
</dbReference>
<reference evidence="3 4" key="1">
    <citation type="journal article" date="2019" name="Genome Biol. Evol.">
        <title>Day and night: Metabolic profiles and evolutionary relationships of six axenic non-marine cyanobacteria.</title>
        <authorList>
            <person name="Will S.E."/>
            <person name="Henke P."/>
            <person name="Boedeker C."/>
            <person name="Huang S."/>
            <person name="Brinkmann H."/>
            <person name="Rohde M."/>
            <person name="Jarek M."/>
            <person name="Friedl T."/>
            <person name="Seufert S."/>
            <person name="Schumacher M."/>
            <person name="Overmann J."/>
            <person name="Neumann-Schaal M."/>
            <person name="Petersen J."/>
        </authorList>
    </citation>
    <scope>NUCLEOTIDE SEQUENCE [LARGE SCALE GENOMIC DNA]</scope>
    <source>
        <strain evidence="3 4">PCC 6912</strain>
    </source>
</reference>
<dbReference type="AlphaFoldDB" id="A0A3S0XTC7"/>
<sequence>MSELENESTQSSDKQRKEQEEEGGNFSKFPEELEDLPPQLKRIVQATLSMQRISSSSLISPIQDKINEQHISRILDIVEKDDDRAFADTQSARLYNLITIIIFLVFFGFLTYFLVNKDVVVYQDILKIIIIFGGGFGSGFGYKGYIDRKRK</sequence>
<gene>
    <name evidence="3" type="ORF">PCC6912_41020</name>
</gene>